<feature type="transmembrane region" description="Helical" evidence="5">
    <location>
        <begin position="101"/>
        <end position="121"/>
    </location>
</feature>
<feature type="transmembrane region" description="Helical" evidence="5">
    <location>
        <begin position="36"/>
        <end position="54"/>
    </location>
</feature>
<evidence type="ECO:0000256" key="1">
    <source>
        <dbReference type="ARBA" id="ARBA00004141"/>
    </source>
</evidence>
<keyword evidence="3 5" id="KW-1133">Transmembrane helix</keyword>
<gene>
    <name evidence="6" type="ORF">CR492_11575</name>
</gene>
<sequence length="131" mass="14397">MRWAMAAFYFAAGALHLAHPERFLPIMPGSVPYPRAVVLATGVCEIAGALALMVPRLRRLAGVMLALYAIAVFPANLKHAFAGVRVEGLPDSWIYHGPRLAMQPVLVWWALFCSGVIDWSFSLRHKKAPST</sequence>
<comment type="subcellular location">
    <subcellularLocation>
        <location evidence="1">Membrane</location>
        <topology evidence="1">Multi-pass membrane protein</topology>
    </subcellularLocation>
</comment>
<feature type="transmembrane region" description="Helical" evidence="5">
    <location>
        <begin position="61"/>
        <end position="81"/>
    </location>
</feature>
<organism evidence="6 7">
    <name type="scientific">Methylocella silvestris</name>
    <dbReference type="NCBI Taxonomy" id="199596"/>
    <lineage>
        <taxon>Bacteria</taxon>
        <taxon>Pseudomonadati</taxon>
        <taxon>Pseudomonadota</taxon>
        <taxon>Alphaproteobacteria</taxon>
        <taxon>Hyphomicrobiales</taxon>
        <taxon>Beijerinckiaceae</taxon>
        <taxon>Methylocella</taxon>
    </lineage>
</organism>
<dbReference type="Proteomes" id="UP000236286">
    <property type="component" value="Unassembled WGS sequence"/>
</dbReference>
<name>A0A2J7TG80_METSI</name>
<evidence type="ECO:0008006" key="8">
    <source>
        <dbReference type="Google" id="ProtNLM"/>
    </source>
</evidence>
<reference evidence="6 7" key="1">
    <citation type="submission" date="2017-10" db="EMBL/GenBank/DDBJ databases">
        <title>Genome announcement of Methylocella silvestris TVC from permafrost.</title>
        <authorList>
            <person name="Wang J."/>
            <person name="Geng K."/>
            <person name="Ul-Haque F."/>
            <person name="Crombie A.T."/>
            <person name="Street L.E."/>
            <person name="Wookey P.A."/>
            <person name="Murrell J.C."/>
            <person name="Pratscher J."/>
        </authorList>
    </citation>
    <scope>NUCLEOTIDE SEQUENCE [LARGE SCALE GENOMIC DNA]</scope>
    <source>
        <strain evidence="6 7">TVC</strain>
    </source>
</reference>
<comment type="caution">
    <text evidence="6">The sequence shown here is derived from an EMBL/GenBank/DDBJ whole genome shotgun (WGS) entry which is preliminary data.</text>
</comment>
<dbReference type="AlphaFoldDB" id="A0A2J7TG80"/>
<protein>
    <recommendedName>
        <fullName evidence="8">DoxX family protein</fullName>
    </recommendedName>
</protein>
<accession>A0A2J7TG80</accession>
<evidence type="ECO:0000256" key="4">
    <source>
        <dbReference type="ARBA" id="ARBA00023136"/>
    </source>
</evidence>
<evidence type="ECO:0000313" key="6">
    <source>
        <dbReference type="EMBL" id="PNG25753.1"/>
    </source>
</evidence>
<dbReference type="PANTHER" id="PTHR36974">
    <property type="entry name" value="MEMBRANE PROTEIN-RELATED"/>
    <property type="match status" value="1"/>
</dbReference>
<dbReference type="EMBL" id="PDZR01000012">
    <property type="protein sequence ID" value="PNG25753.1"/>
    <property type="molecule type" value="Genomic_DNA"/>
</dbReference>
<dbReference type="InterPro" id="IPR032808">
    <property type="entry name" value="DoxX"/>
</dbReference>
<evidence type="ECO:0000313" key="7">
    <source>
        <dbReference type="Proteomes" id="UP000236286"/>
    </source>
</evidence>
<keyword evidence="4 5" id="KW-0472">Membrane</keyword>
<evidence type="ECO:0000256" key="3">
    <source>
        <dbReference type="ARBA" id="ARBA00022989"/>
    </source>
</evidence>
<dbReference type="PANTHER" id="PTHR36974:SF1">
    <property type="entry name" value="DOXX FAMILY MEMBRANE PROTEIN"/>
    <property type="match status" value="1"/>
</dbReference>
<evidence type="ECO:0000256" key="5">
    <source>
        <dbReference type="SAM" id="Phobius"/>
    </source>
</evidence>
<evidence type="ECO:0000256" key="2">
    <source>
        <dbReference type="ARBA" id="ARBA00022692"/>
    </source>
</evidence>
<proteinExistence type="predicted"/>
<dbReference type="GO" id="GO:0016020">
    <property type="term" value="C:membrane"/>
    <property type="evidence" value="ECO:0007669"/>
    <property type="project" value="UniProtKB-SubCell"/>
</dbReference>
<dbReference type="OrthoDB" id="8856615at2"/>
<keyword evidence="2 5" id="KW-0812">Transmembrane</keyword>
<dbReference type="Pfam" id="PF13564">
    <property type="entry name" value="DoxX_2"/>
    <property type="match status" value="1"/>
</dbReference>
<dbReference type="RefSeq" id="WP_102843907.1">
    <property type="nucleotide sequence ID" value="NZ_PDZR01000012.1"/>
</dbReference>